<dbReference type="OrthoDB" id="1743802at2759"/>
<dbReference type="GO" id="GO:0140693">
    <property type="term" value="F:molecular condensate scaffold activity"/>
    <property type="evidence" value="ECO:0007669"/>
    <property type="project" value="EnsemblFungi"/>
</dbReference>
<evidence type="ECO:0000256" key="3">
    <source>
        <dbReference type="ARBA" id="ARBA00019670"/>
    </source>
</evidence>
<keyword evidence="13" id="KW-1185">Reference proteome</keyword>
<dbReference type="Proteomes" id="UP000005220">
    <property type="component" value="Chromosome 2"/>
</dbReference>
<evidence type="ECO:0000313" key="12">
    <source>
        <dbReference type="EMBL" id="CCF56485.1"/>
    </source>
</evidence>
<evidence type="ECO:0000256" key="7">
    <source>
        <dbReference type="ARBA" id="ARBA00022816"/>
    </source>
</evidence>
<dbReference type="GO" id="GO:0043022">
    <property type="term" value="F:ribosome binding"/>
    <property type="evidence" value="ECO:0007669"/>
    <property type="project" value="EnsemblFungi"/>
</dbReference>
<protein>
    <recommendedName>
        <fullName evidence="3">60S ribosomal subunit assembly/export protein LOC1</fullName>
    </recommendedName>
    <alternativeName>
        <fullName evidence="4">60S ribosomal subunit assembly/export protein loc1</fullName>
    </alternativeName>
</protein>
<evidence type="ECO:0000256" key="11">
    <source>
        <dbReference type="SAM" id="MobiDB-lite"/>
    </source>
</evidence>
<dbReference type="GO" id="GO:0017148">
    <property type="term" value="P:negative regulation of translation"/>
    <property type="evidence" value="ECO:0007669"/>
    <property type="project" value="EnsemblFungi"/>
</dbReference>
<dbReference type="STRING" id="1071382.H2AQ35"/>
<dbReference type="PANTHER" id="PTHR28028:SF1">
    <property type="entry name" value="60S RIBOSOMAL SUBUNIT ASSEMBLY_EXPORT PROTEIN LOC1"/>
    <property type="match status" value="1"/>
</dbReference>
<feature type="coiled-coil region" evidence="10">
    <location>
        <begin position="127"/>
        <end position="161"/>
    </location>
</feature>
<dbReference type="eggNOG" id="ENOG502RY6R">
    <property type="taxonomic scope" value="Eukaryota"/>
</dbReference>
<dbReference type="GO" id="GO:0000055">
    <property type="term" value="P:ribosomal large subunit export from nucleus"/>
    <property type="evidence" value="ECO:0007669"/>
    <property type="project" value="EnsemblFungi"/>
</dbReference>
<dbReference type="InParanoid" id="H2AQ35"/>
<dbReference type="FunCoup" id="H2AQ35">
    <property type="interactions" value="435"/>
</dbReference>
<name>H2AQ35_KAZAF</name>
<keyword evidence="6" id="KW-0690">Ribosome biogenesis</keyword>
<dbReference type="GO" id="GO:0005730">
    <property type="term" value="C:nucleolus"/>
    <property type="evidence" value="ECO:0007669"/>
    <property type="project" value="UniProtKB-SubCell"/>
</dbReference>
<keyword evidence="8 10" id="KW-0175">Coiled coil</keyword>
<dbReference type="EMBL" id="HE650822">
    <property type="protein sequence ID" value="CCF56485.1"/>
    <property type="molecule type" value="Genomic_DNA"/>
</dbReference>
<evidence type="ECO:0000256" key="5">
    <source>
        <dbReference type="ARBA" id="ARBA00022448"/>
    </source>
</evidence>
<keyword evidence="7" id="KW-0509">mRNA transport</keyword>
<dbReference type="GO" id="GO:0042802">
    <property type="term" value="F:identical protein binding"/>
    <property type="evidence" value="ECO:0007669"/>
    <property type="project" value="EnsemblFungi"/>
</dbReference>
<evidence type="ECO:0000313" key="13">
    <source>
        <dbReference type="Proteomes" id="UP000005220"/>
    </source>
</evidence>
<feature type="compositionally biased region" description="Basic and acidic residues" evidence="11">
    <location>
        <begin position="8"/>
        <end position="21"/>
    </location>
</feature>
<evidence type="ECO:0000256" key="8">
    <source>
        <dbReference type="ARBA" id="ARBA00023054"/>
    </source>
</evidence>
<proteinExistence type="inferred from homology"/>
<comment type="subcellular location">
    <subcellularLocation>
        <location evidence="1">Nucleus</location>
        <location evidence="1">Nucleolus</location>
    </subcellularLocation>
</comment>
<dbReference type="GO" id="GO:0033592">
    <property type="term" value="F:RNA strand annealing activity"/>
    <property type="evidence" value="ECO:0007669"/>
    <property type="project" value="EnsemblFungi"/>
</dbReference>
<dbReference type="GO" id="GO:0000472">
    <property type="term" value="P:endonucleolytic cleavage to generate mature 5'-end of SSU-rRNA from (SSU-rRNA, 5.8S rRNA, LSU-rRNA)"/>
    <property type="evidence" value="ECO:0007669"/>
    <property type="project" value="EnsemblFungi"/>
</dbReference>
<dbReference type="AlphaFoldDB" id="H2AQ35"/>
<keyword evidence="5" id="KW-0813">Transport</keyword>
<dbReference type="HOGENOM" id="CLU_096593_1_0_1"/>
<evidence type="ECO:0000256" key="4">
    <source>
        <dbReference type="ARBA" id="ARBA00020853"/>
    </source>
</evidence>
<evidence type="ECO:0000256" key="9">
    <source>
        <dbReference type="ARBA" id="ARBA00023242"/>
    </source>
</evidence>
<keyword evidence="9" id="KW-0539">Nucleus</keyword>
<dbReference type="KEGG" id="kaf:KAFR_0B01860"/>
<dbReference type="PANTHER" id="PTHR28028">
    <property type="entry name" value="60S RIBOSOMAL SUBUNIT ASSEMBLY/EXPORT PROTEIN LOC1"/>
    <property type="match status" value="1"/>
</dbReference>
<organism evidence="12 13">
    <name type="scientific">Kazachstania africana (strain ATCC 22294 / BCRC 22015 / CBS 2517 / CECT 1963 / NBRC 1671 / NRRL Y-8276)</name>
    <name type="common">Yeast</name>
    <name type="synonym">Kluyveromyces africanus</name>
    <dbReference type="NCBI Taxonomy" id="1071382"/>
    <lineage>
        <taxon>Eukaryota</taxon>
        <taxon>Fungi</taxon>
        <taxon>Dikarya</taxon>
        <taxon>Ascomycota</taxon>
        <taxon>Saccharomycotina</taxon>
        <taxon>Saccharomycetes</taxon>
        <taxon>Saccharomycetales</taxon>
        <taxon>Saccharomycetaceae</taxon>
        <taxon>Kazachstania</taxon>
    </lineage>
</organism>
<dbReference type="GO" id="GO:0101031">
    <property type="term" value="C:protein folding chaperone complex"/>
    <property type="evidence" value="ECO:0007669"/>
    <property type="project" value="EnsemblFungi"/>
</dbReference>
<evidence type="ECO:0000256" key="6">
    <source>
        <dbReference type="ARBA" id="ARBA00022517"/>
    </source>
</evidence>
<feature type="compositionally biased region" description="Basic residues" evidence="11">
    <location>
        <begin position="165"/>
        <end position="177"/>
    </location>
</feature>
<feature type="compositionally biased region" description="Basic residues" evidence="11">
    <location>
        <begin position="190"/>
        <end position="199"/>
    </location>
</feature>
<dbReference type="RefSeq" id="XP_003955620.1">
    <property type="nucleotide sequence ID" value="XM_003955571.1"/>
</dbReference>
<evidence type="ECO:0000256" key="2">
    <source>
        <dbReference type="ARBA" id="ARBA00008132"/>
    </source>
</evidence>
<evidence type="ECO:0000256" key="1">
    <source>
        <dbReference type="ARBA" id="ARBA00004604"/>
    </source>
</evidence>
<reference evidence="12 13" key="1">
    <citation type="journal article" date="2011" name="Proc. Natl. Acad. Sci. U.S.A.">
        <title>Evolutionary erosion of yeast sex chromosomes by mating-type switching accidents.</title>
        <authorList>
            <person name="Gordon J.L."/>
            <person name="Armisen D."/>
            <person name="Proux-Wera E."/>
            <person name="Oheigeartaigh S.S."/>
            <person name="Byrne K.P."/>
            <person name="Wolfe K.H."/>
        </authorList>
    </citation>
    <scope>NUCLEOTIDE SEQUENCE [LARGE SCALE GENOMIC DNA]</scope>
    <source>
        <strain evidence="13">ATCC 22294 / BCRC 22015 / CBS 2517 / CECT 1963 / NBRC 1671 / NRRL Y-8276</strain>
    </source>
</reference>
<dbReference type="GO" id="GO:0140691">
    <property type="term" value="F:RNA folding chaperone"/>
    <property type="evidence" value="ECO:0007669"/>
    <property type="project" value="EnsemblFungi"/>
</dbReference>
<dbReference type="GO" id="GO:0042273">
    <property type="term" value="P:ribosomal large subunit biogenesis"/>
    <property type="evidence" value="ECO:0007669"/>
    <property type="project" value="EnsemblFungi"/>
</dbReference>
<gene>
    <name evidence="12" type="primary">KAFR0B01860</name>
    <name evidence="12" type="ORF">KAFR_0B01860</name>
</gene>
<feature type="region of interest" description="Disordered" evidence="11">
    <location>
        <begin position="165"/>
        <end position="199"/>
    </location>
</feature>
<sequence length="199" mass="23157">MAIKKSRKDSGNMRREVVPEMFEDKEARNQLAHVPKLTEKSRVKKLSKEKVRQEQAKVRLYGKKNKTREYNEKELGIPTLNKAVVPGVKIKRGKKGKKFVADHDNLLFHRLIKSIGDQQDEVTESKLEKARRLEEIRELKRKELERKEAEKAAVLDDKKSEIKRKASVARSLRRKNNRREESSPSLDTKKGKKKSVSFA</sequence>
<dbReference type="GO" id="GO:0003729">
    <property type="term" value="F:mRNA binding"/>
    <property type="evidence" value="ECO:0007669"/>
    <property type="project" value="EnsemblFungi"/>
</dbReference>
<dbReference type="GeneID" id="13882788"/>
<dbReference type="InterPro" id="IPR037650">
    <property type="entry name" value="Loc1"/>
</dbReference>
<evidence type="ECO:0000256" key="10">
    <source>
        <dbReference type="SAM" id="Coils"/>
    </source>
</evidence>
<dbReference type="GO" id="GO:0019843">
    <property type="term" value="F:rRNA binding"/>
    <property type="evidence" value="ECO:0007669"/>
    <property type="project" value="EnsemblFungi"/>
</dbReference>
<dbReference type="GO" id="GO:0030687">
    <property type="term" value="C:preribosome, large subunit precursor"/>
    <property type="evidence" value="ECO:0007669"/>
    <property type="project" value="EnsemblFungi"/>
</dbReference>
<feature type="region of interest" description="Disordered" evidence="11">
    <location>
        <begin position="1"/>
        <end position="21"/>
    </location>
</feature>
<dbReference type="GO" id="GO:0051028">
    <property type="term" value="P:mRNA transport"/>
    <property type="evidence" value="ECO:0007669"/>
    <property type="project" value="UniProtKB-KW"/>
</dbReference>
<dbReference type="GO" id="GO:0000480">
    <property type="term" value="P:endonucleolytic cleavage in 5'-ETS of tricistronic rRNA transcript (SSU-rRNA, 5.8S rRNA, LSU-rRNA)"/>
    <property type="evidence" value="ECO:0007669"/>
    <property type="project" value="EnsemblFungi"/>
</dbReference>
<comment type="similarity">
    <text evidence="2">Belongs to the LOC1 family.</text>
</comment>
<dbReference type="GO" id="GO:0000447">
    <property type="term" value="P:endonucleolytic cleavage in ITS1 to separate SSU-rRNA from 5.8S rRNA and LSU-rRNA from tricistronic rRNA transcript (SSU-rRNA, 5.8S rRNA, LSU-rRNA)"/>
    <property type="evidence" value="ECO:0007669"/>
    <property type="project" value="EnsemblFungi"/>
</dbReference>
<accession>H2AQ35</accession>
<dbReference type="GO" id="GO:0008298">
    <property type="term" value="P:intracellular mRNA localization"/>
    <property type="evidence" value="ECO:0007669"/>
    <property type="project" value="EnsemblFungi"/>
</dbReference>